<accession>A0ACB7SPC2</accession>
<organism evidence="1 2">
    <name type="scientific">Hyalomma asiaticum</name>
    <name type="common">Tick</name>
    <dbReference type="NCBI Taxonomy" id="266040"/>
    <lineage>
        <taxon>Eukaryota</taxon>
        <taxon>Metazoa</taxon>
        <taxon>Ecdysozoa</taxon>
        <taxon>Arthropoda</taxon>
        <taxon>Chelicerata</taxon>
        <taxon>Arachnida</taxon>
        <taxon>Acari</taxon>
        <taxon>Parasitiformes</taxon>
        <taxon>Ixodida</taxon>
        <taxon>Ixodoidea</taxon>
        <taxon>Ixodidae</taxon>
        <taxon>Hyalomminae</taxon>
        <taxon>Hyalomma</taxon>
    </lineage>
</organism>
<dbReference type="EMBL" id="CM023483">
    <property type="protein sequence ID" value="KAH6935796.1"/>
    <property type="molecule type" value="Genomic_DNA"/>
</dbReference>
<sequence>MAPVMNVLNRLAVECPRIERFHRLGRTRPGRFRPVILKLLDFNDKLLLLKNAYKLKNSDFKLSEDFSSKLSDCAVAEDASLKVVVWVTPRTFLPRTADKPRQVCLSSLPASLCDMGRCCVPGCRGNYDSGPKVRVFAFPKDEARKKSWIKAIPRKDFTPSIHSKVCELHFLEADFITKLSHFDAASGKTVTVDSERVRVRCYTIGVSELSVLLEHESQLSRISCLKTSSNGSGGLEQSD</sequence>
<keyword evidence="2" id="KW-1185">Reference proteome</keyword>
<gene>
    <name evidence="1" type="ORF">HPB50_010197</name>
</gene>
<comment type="caution">
    <text evidence="1">The sequence shown here is derived from an EMBL/GenBank/DDBJ whole genome shotgun (WGS) entry which is preliminary data.</text>
</comment>
<reference evidence="1" key="1">
    <citation type="submission" date="2020-05" db="EMBL/GenBank/DDBJ databases">
        <title>Large-scale comparative analyses of tick genomes elucidate their genetic diversity and vector capacities.</title>
        <authorList>
            <person name="Jia N."/>
            <person name="Wang J."/>
            <person name="Shi W."/>
            <person name="Du L."/>
            <person name="Sun Y."/>
            <person name="Zhan W."/>
            <person name="Jiang J."/>
            <person name="Wang Q."/>
            <person name="Zhang B."/>
            <person name="Ji P."/>
            <person name="Sakyi L.B."/>
            <person name="Cui X."/>
            <person name="Yuan T."/>
            <person name="Jiang B."/>
            <person name="Yang W."/>
            <person name="Lam T.T.-Y."/>
            <person name="Chang Q."/>
            <person name="Ding S."/>
            <person name="Wang X."/>
            <person name="Zhu J."/>
            <person name="Ruan X."/>
            <person name="Zhao L."/>
            <person name="Wei J."/>
            <person name="Que T."/>
            <person name="Du C."/>
            <person name="Cheng J."/>
            <person name="Dai P."/>
            <person name="Han X."/>
            <person name="Huang E."/>
            <person name="Gao Y."/>
            <person name="Liu J."/>
            <person name="Shao H."/>
            <person name="Ye R."/>
            <person name="Li L."/>
            <person name="Wei W."/>
            <person name="Wang X."/>
            <person name="Wang C."/>
            <person name="Yang T."/>
            <person name="Huo Q."/>
            <person name="Li W."/>
            <person name="Guo W."/>
            <person name="Chen H."/>
            <person name="Zhou L."/>
            <person name="Ni X."/>
            <person name="Tian J."/>
            <person name="Zhou Y."/>
            <person name="Sheng Y."/>
            <person name="Liu T."/>
            <person name="Pan Y."/>
            <person name="Xia L."/>
            <person name="Li J."/>
            <person name="Zhao F."/>
            <person name="Cao W."/>
        </authorList>
    </citation>
    <scope>NUCLEOTIDE SEQUENCE</scope>
    <source>
        <strain evidence="1">Hyas-2018</strain>
    </source>
</reference>
<evidence type="ECO:0000313" key="2">
    <source>
        <dbReference type="Proteomes" id="UP000821845"/>
    </source>
</evidence>
<name>A0ACB7SPC2_HYAAI</name>
<proteinExistence type="predicted"/>
<protein>
    <submittedName>
        <fullName evidence="1">Uncharacterized protein</fullName>
    </submittedName>
</protein>
<dbReference type="Proteomes" id="UP000821845">
    <property type="component" value="Chromosome 3"/>
</dbReference>
<evidence type="ECO:0000313" key="1">
    <source>
        <dbReference type="EMBL" id="KAH6935796.1"/>
    </source>
</evidence>